<dbReference type="Gene3D" id="3.40.1190.20">
    <property type="match status" value="1"/>
</dbReference>
<evidence type="ECO:0000256" key="9">
    <source>
        <dbReference type="ARBA" id="ARBA00037917"/>
    </source>
</evidence>
<evidence type="ECO:0000256" key="5">
    <source>
        <dbReference type="ARBA" id="ARBA00012135"/>
    </source>
</evidence>
<evidence type="ECO:0000256" key="1">
    <source>
        <dbReference type="ARBA" id="ARBA00000151"/>
    </source>
</evidence>
<feature type="domain" description="Pyridoxamine kinase/Phosphomethylpyrimidine kinase" evidence="12">
    <location>
        <begin position="20"/>
        <end position="266"/>
    </location>
</feature>
<protein>
    <recommendedName>
        <fullName evidence="7">Hydroxymethylpyrimidine/phosphomethylpyrimidine kinase</fullName>
        <ecNumber evidence="5">2.7.1.49</ecNumber>
        <ecNumber evidence="6">2.7.4.7</ecNumber>
    </recommendedName>
    <alternativeName>
        <fullName evidence="10">Hydroxymethylpyrimidine kinase</fullName>
    </alternativeName>
    <alternativeName>
        <fullName evidence="11">Hydroxymethylpyrimidine phosphate kinase</fullName>
    </alternativeName>
</protein>
<evidence type="ECO:0000256" key="6">
    <source>
        <dbReference type="ARBA" id="ARBA00012963"/>
    </source>
</evidence>
<evidence type="ECO:0000313" key="13">
    <source>
        <dbReference type="EMBL" id="GKT05047.1"/>
    </source>
</evidence>
<comment type="catalytic activity">
    <reaction evidence="1">
        <text>4-amino-5-hydroxymethyl-2-methylpyrimidine + ATP = 4-amino-2-methyl-5-(phosphooxymethyl)pyrimidine + ADP + H(+)</text>
        <dbReference type="Rhea" id="RHEA:23096"/>
        <dbReference type="ChEBI" id="CHEBI:15378"/>
        <dbReference type="ChEBI" id="CHEBI:16892"/>
        <dbReference type="ChEBI" id="CHEBI:30616"/>
        <dbReference type="ChEBI" id="CHEBI:58354"/>
        <dbReference type="ChEBI" id="CHEBI:456216"/>
        <dbReference type="EC" id="2.7.1.49"/>
    </reaction>
</comment>
<keyword evidence="14" id="KW-1185">Reference proteome</keyword>
<comment type="pathway">
    <text evidence="3">Cofactor biosynthesis; thiamine diphosphate biosynthesis; 4-amino-2-methyl-5-diphosphomethylpyrimidine from 5-amino-1-(5-phospho-D-ribosyl)imidazole: step 3/3.</text>
</comment>
<comment type="caution">
    <text evidence="13">The sequence shown here is derived from an EMBL/GenBank/DDBJ whole genome shotgun (WGS) entry which is preliminary data.</text>
</comment>
<evidence type="ECO:0000256" key="10">
    <source>
        <dbReference type="ARBA" id="ARBA00042102"/>
    </source>
</evidence>
<name>A0ABQ5JQ02_9LACO</name>
<evidence type="ECO:0000259" key="12">
    <source>
        <dbReference type="Pfam" id="PF08543"/>
    </source>
</evidence>
<sequence>MALTESVAQFPQALSIAGSDSGGGAGMQADLKTIQERHVFAATVLVAITAQNTLGVQDAFALPTTLIDEQFASLAADLAIKACKTGMLADVERVKAVVANLKRYNFGPLTVDPVMIAKGGAPLLSEAAVSTVRDELIPLATVLTPNLPEAEALTGLTITTDQQMHQAAEQLQTLGAANVIVKGGHEANPELANDYVLLADGRSFWLSSPRIKTHNTHGTGDTLSACITAELAKGADVETAIRIGKAYVSATIAQGIVVGHGHGPLNHWAQIHEGDAHEI</sequence>
<dbReference type="PANTHER" id="PTHR20858">
    <property type="entry name" value="PHOSPHOMETHYLPYRIMIDINE KINASE"/>
    <property type="match status" value="1"/>
</dbReference>
<proteinExistence type="inferred from homology"/>
<dbReference type="SUPFAM" id="SSF53613">
    <property type="entry name" value="Ribokinase-like"/>
    <property type="match status" value="1"/>
</dbReference>
<dbReference type="NCBIfam" id="TIGR00097">
    <property type="entry name" value="HMP-P_kinase"/>
    <property type="match status" value="1"/>
</dbReference>
<keyword evidence="13" id="KW-0418">Kinase</keyword>
<comment type="catalytic activity">
    <reaction evidence="2">
        <text>4-amino-2-methyl-5-(phosphooxymethyl)pyrimidine + ATP = 4-amino-2-methyl-5-(diphosphooxymethyl)pyrimidine + ADP</text>
        <dbReference type="Rhea" id="RHEA:19893"/>
        <dbReference type="ChEBI" id="CHEBI:30616"/>
        <dbReference type="ChEBI" id="CHEBI:57841"/>
        <dbReference type="ChEBI" id="CHEBI:58354"/>
        <dbReference type="ChEBI" id="CHEBI:456216"/>
        <dbReference type="EC" id="2.7.4.7"/>
    </reaction>
</comment>
<dbReference type="RefSeq" id="WP_407882311.1">
    <property type="nucleotide sequence ID" value="NZ_BQXO01000001.1"/>
</dbReference>
<accession>A0ABQ5JQ02</accession>
<dbReference type="PANTHER" id="PTHR20858:SF17">
    <property type="entry name" value="HYDROXYMETHYLPYRIMIDINE_PHOSPHOMETHYLPYRIMIDINE KINASE THI20-RELATED"/>
    <property type="match status" value="1"/>
</dbReference>
<evidence type="ECO:0000256" key="2">
    <source>
        <dbReference type="ARBA" id="ARBA00000565"/>
    </source>
</evidence>
<dbReference type="EC" id="2.7.1.49" evidence="5"/>
<evidence type="ECO:0000256" key="8">
    <source>
        <dbReference type="ARBA" id="ARBA00022977"/>
    </source>
</evidence>
<evidence type="ECO:0000313" key="14">
    <source>
        <dbReference type="Proteomes" id="UP001628078"/>
    </source>
</evidence>
<dbReference type="InterPro" id="IPR013749">
    <property type="entry name" value="PM/HMP-P_kinase-1"/>
</dbReference>
<dbReference type="GO" id="GO:0016301">
    <property type="term" value="F:kinase activity"/>
    <property type="evidence" value="ECO:0007669"/>
    <property type="project" value="UniProtKB-KW"/>
</dbReference>
<dbReference type="InterPro" id="IPR004399">
    <property type="entry name" value="HMP/HMP-P_kinase_dom"/>
</dbReference>
<evidence type="ECO:0000256" key="11">
    <source>
        <dbReference type="ARBA" id="ARBA00043176"/>
    </source>
</evidence>
<comment type="similarity">
    <text evidence="4">Belongs to the ThiD family.</text>
</comment>
<evidence type="ECO:0000256" key="7">
    <source>
        <dbReference type="ARBA" id="ARBA00019161"/>
    </source>
</evidence>
<dbReference type="Pfam" id="PF08543">
    <property type="entry name" value="Phos_pyr_kin"/>
    <property type="match status" value="1"/>
</dbReference>
<dbReference type="Proteomes" id="UP001628078">
    <property type="component" value="Unassembled WGS sequence"/>
</dbReference>
<dbReference type="CDD" id="cd01169">
    <property type="entry name" value="HMPP_kinase"/>
    <property type="match status" value="1"/>
</dbReference>
<gene>
    <name evidence="13" type="primary">thiD_1</name>
    <name evidence="13" type="ORF">JCM31185_03360</name>
</gene>
<keyword evidence="8" id="KW-0784">Thiamine biosynthesis</keyword>
<evidence type="ECO:0000256" key="3">
    <source>
        <dbReference type="ARBA" id="ARBA00004769"/>
    </source>
</evidence>
<keyword evidence="13" id="KW-0808">Transferase</keyword>
<dbReference type="EMBL" id="BQXO01000001">
    <property type="protein sequence ID" value="GKT05047.1"/>
    <property type="molecule type" value="Genomic_DNA"/>
</dbReference>
<comment type="pathway">
    <text evidence="9">Cofactor biosynthesis; thiamine diphosphate biosynthesis; 4-amino-2-methyl-5-diphosphomethylpyrimidine from 5-amino-1-(5-phospho-D-ribosyl)imidazole: step 2/3.</text>
</comment>
<evidence type="ECO:0000256" key="4">
    <source>
        <dbReference type="ARBA" id="ARBA00009879"/>
    </source>
</evidence>
<dbReference type="EC" id="2.7.4.7" evidence="6"/>
<reference evidence="13 14" key="1">
    <citation type="submission" date="2022-03" db="EMBL/GenBank/DDBJ databases">
        <title>Draft genome sequence of Furfurilactobacillus curtus JCM 31185.</title>
        <authorList>
            <person name="Suzuki S."/>
            <person name="Endo A."/>
            <person name="Kajikawa A."/>
        </authorList>
    </citation>
    <scope>NUCLEOTIDE SEQUENCE [LARGE SCALE GENOMIC DNA]</scope>
    <source>
        <strain evidence="13 14">JCM 31185</strain>
    </source>
</reference>
<dbReference type="InterPro" id="IPR029056">
    <property type="entry name" value="Ribokinase-like"/>
</dbReference>
<organism evidence="13 14">
    <name type="scientific">Furfurilactobacillus curtus</name>
    <dbReference type="NCBI Taxonomy" id="1746200"/>
    <lineage>
        <taxon>Bacteria</taxon>
        <taxon>Bacillati</taxon>
        <taxon>Bacillota</taxon>
        <taxon>Bacilli</taxon>
        <taxon>Lactobacillales</taxon>
        <taxon>Lactobacillaceae</taxon>
        <taxon>Furfurilactobacillus</taxon>
    </lineage>
</organism>